<protein>
    <submittedName>
        <fullName evidence="1">Uncharacterized protein</fullName>
    </submittedName>
</protein>
<evidence type="ECO:0000313" key="1">
    <source>
        <dbReference type="EMBL" id="JAS95098.1"/>
    </source>
</evidence>
<sequence>MSSNDKPTHQLCPIDNETWCKYNLSLLTNEMYDHDKHFHIPECVMSFIKPVFKDLSETKLLERFLKGNTQNQNESLNNVIWSLIPKRTFVTLPTLKFGVYSSVCSCNDGFYSKLQVLEALNLRPGKNFVKAMQRLDIVRVKEADKKVQELEKKIRNKIALKRKRLEDMFTQSEDPDNPS</sequence>
<proteinExistence type="predicted"/>
<accession>A0A1B6J7H2</accession>
<name>A0A1B6J7H2_9HEMI</name>
<gene>
    <name evidence="1" type="ORF">g.58209</name>
</gene>
<dbReference type="EMBL" id="GECU01012608">
    <property type="protein sequence ID" value="JAS95098.1"/>
    <property type="molecule type" value="Transcribed_RNA"/>
</dbReference>
<reference evidence="1" key="1">
    <citation type="submission" date="2015-11" db="EMBL/GenBank/DDBJ databases">
        <title>De novo transcriptome assembly of four potential Pierce s Disease insect vectors from Arizona vineyards.</title>
        <authorList>
            <person name="Tassone E.E."/>
        </authorList>
    </citation>
    <scope>NUCLEOTIDE SEQUENCE</scope>
</reference>
<organism evidence="1">
    <name type="scientific">Homalodisca liturata</name>
    <dbReference type="NCBI Taxonomy" id="320908"/>
    <lineage>
        <taxon>Eukaryota</taxon>
        <taxon>Metazoa</taxon>
        <taxon>Ecdysozoa</taxon>
        <taxon>Arthropoda</taxon>
        <taxon>Hexapoda</taxon>
        <taxon>Insecta</taxon>
        <taxon>Pterygota</taxon>
        <taxon>Neoptera</taxon>
        <taxon>Paraneoptera</taxon>
        <taxon>Hemiptera</taxon>
        <taxon>Auchenorrhyncha</taxon>
        <taxon>Membracoidea</taxon>
        <taxon>Cicadellidae</taxon>
        <taxon>Cicadellinae</taxon>
        <taxon>Proconiini</taxon>
        <taxon>Homalodisca</taxon>
    </lineage>
</organism>
<dbReference type="AlphaFoldDB" id="A0A1B6J7H2"/>